<evidence type="ECO:0000313" key="2">
    <source>
        <dbReference type="EMBL" id="KDS63830.1"/>
    </source>
</evidence>
<gene>
    <name evidence="2" type="ORF">M094_3365</name>
</gene>
<name>A0A078SS76_BACUN</name>
<dbReference type="EMBL" id="JNHN01000025">
    <property type="protein sequence ID" value="KDS63830.1"/>
    <property type="molecule type" value="Genomic_DNA"/>
</dbReference>
<dbReference type="Proteomes" id="UP000028013">
    <property type="component" value="Unassembled WGS sequence"/>
</dbReference>
<evidence type="ECO:0000313" key="3">
    <source>
        <dbReference type="Proteomes" id="UP000028013"/>
    </source>
</evidence>
<proteinExistence type="predicted"/>
<reference evidence="2 3" key="1">
    <citation type="submission" date="2014-04" db="EMBL/GenBank/DDBJ databases">
        <authorList>
            <person name="Sears C."/>
            <person name="Carroll K."/>
            <person name="Sack B.R."/>
            <person name="Qadri F."/>
            <person name="Myers L.L."/>
            <person name="Chung G.-T."/>
            <person name="Escheverria P."/>
            <person name="Fraser C.M."/>
            <person name="Sadzewicz L."/>
            <person name="Shefchek K.A."/>
            <person name="Tallon L."/>
            <person name="Das S.P."/>
            <person name="Daugherty S."/>
            <person name="Mongodin E.F."/>
        </authorList>
    </citation>
    <scope>NUCLEOTIDE SEQUENCE [LARGE SCALE GENOMIC DNA]</scope>
    <source>
        <strain evidence="2 3">3978 T3 ii</strain>
    </source>
</reference>
<feature type="domain" description="Abortive phage infection protein C-terminal" evidence="1">
    <location>
        <begin position="262"/>
        <end position="516"/>
    </location>
</feature>
<protein>
    <submittedName>
        <fullName evidence="2">AIPR family protein</fullName>
    </submittedName>
</protein>
<sequence length="567" mass="64615">MSNKNLTNNQLLLKEIISQEYEDNNQFASLDTFFELFSAGQILKDYAFSNEEIESGLTGGGNDGGCDTAYVLLNNEIITSDQIESLDCPKGSSLQFIIIQSKNTLGFGEDAIMKWKTISDNLLEMSNDINQYKERYSEGIRDVFVLFRDAMTKLITKQLKVSFKYYYVTLGIEVHPNVLAQADELKDIVRKKYPSATISVQFVTADELMLLYNSEPDVNITITLADQAITLGKQNEYVTLINIANYYKFITDSSGNLLKGIFESNVRDYQGNNSVNSCIANTLKNKNAEDFWWLNNGITILSDKITPITSKQLSIDNPEIVNGLQTSTEIYNYFSENKDKLDSENRNVLVRFIVPDTEEVRDDIIFATNNQTNIPKSSLRVTDAIHLQIEMFCKTRGLYYDRRKNYYKNLKKKATDIISVSFLAQCLITLLLRKPDFARARPSTLLTDDRTYNQLYAENGNLLVYYNVGKLGKKVQGNLRKTPDWTSSEKNDVLFYVLYGVVIKLLGKTDIKPVDIVNIDLNTVSEEFIDSIKWKVYHKYKELGGDGRIAKSPNFITYIDKIIGDNE</sequence>
<organism evidence="2 3">
    <name type="scientific">Bacteroides uniformis str. 3978 T3 ii</name>
    <dbReference type="NCBI Taxonomy" id="1339349"/>
    <lineage>
        <taxon>Bacteria</taxon>
        <taxon>Pseudomonadati</taxon>
        <taxon>Bacteroidota</taxon>
        <taxon>Bacteroidia</taxon>
        <taxon>Bacteroidales</taxon>
        <taxon>Bacteroidaceae</taxon>
        <taxon>Bacteroides</taxon>
    </lineage>
</organism>
<accession>A0A078SS76</accession>
<dbReference type="AlphaFoldDB" id="A0A078SS76"/>
<comment type="caution">
    <text evidence="2">The sequence shown here is derived from an EMBL/GenBank/DDBJ whole genome shotgun (WGS) entry which is preliminary data.</text>
</comment>
<evidence type="ECO:0000259" key="1">
    <source>
        <dbReference type="Pfam" id="PF10592"/>
    </source>
</evidence>
<dbReference type="Pfam" id="PF10592">
    <property type="entry name" value="AIPR"/>
    <property type="match status" value="1"/>
</dbReference>
<dbReference type="InterPro" id="IPR018891">
    <property type="entry name" value="AIPR_C"/>
</dbReference>
<dbReference type="RefSeq" id="WP_035449084.1">
    <property type="nucleotide sequence ID" value="NZ_JNHN01000025.1"/>
</dbReference>
<dbReference type="PATRIC" id="fig|1339349.3.peg.252"/>